<dbReference type="GO" id="GO:0005886">
    <property type="term" value="C:plasma membrane"/>
    <property type="evidence" value="ECO:0007669"/>
    <property type="project" value="TreeGrafter"/>
</dbReference>
<keyword evidence="16" id="KW-1185">Reference proteome</keyword>
<evidence type="ECO:0000256" key="11">
    <source>
        <dbReference type="ARBA" id="ARBA00023098"/>
    </source>
</evidence>
<organism evidence="15 16">
    <name type="scientific">Bizionia echini</name>
    <dbReference type="NCBI Taxonomy" id="649333"/>
    <lineage>
        <taxon>Bacteria</taxon>
        <taxon>Pseudomonadati</taxon>
        <taxon>Bacteroidota</taxon>
        <taxon>Flavobacteriia</taxon>
        <taxon>Flavobacteriales</taxon>
        <taxon>Flavobacteriaceae</taxon>
        <taxon>Bizionia</taxon>
    </lineage>
</organism>
<dbReference type="EMBL" id="FOVN01000006">
    <property type="protein sequence ID" value="SFN91624.1"/>
    <property type="molecule type" value="Genomic_DNA"/>
</dbReference>
<sequence length="349" mass="40008">MFNIKDKIITFVVMKLLRKILFPIVPIYYLVTWLRNRFYDLGLFKSQSYPVPIICVGNLSTGGTGKSPMIELLIHFLKDSFRVATLSRGYKRETEGFRLATVSDSAKTLGDEPFQFYSKFYKNVQIAVDSNRQRGIENLLRLPKKPNVILLDDAFQHRKVTAGLNILLTTYQDLYADDLVLPTGNLREPKQGAKRAHIIVVTKCPDDISALEKKQIISKLKPQNNQEVFFSAIEYSEIVFSAEASYNLSNLKTFTLITGIANAGPLVSYLKNSGLEFEHLNFPDHHVFTDAEILKLAQFEILLTTEKDFMRLKVYETLRKKLFFIPIKAVIHEQERFQNLVLNYIKGAV</sequence>
<dbReference type="STRING" id="649333.SAMN04487989_10666"/>
<reference evidence="16" key="1">
    <citation type="submission" date="2016-10" db="EMBL/GenBank/DDBJ databases">
        <authorList>
            <person name="Varghese N."/>
            <person name="Submissions S."/>
        </authorList>
    </citation>
    <scope>NUCLEOTIDE SEQUENCE [LARGE SCALE GENOMIC DNA]</scope>
    <source>
        <strain evidence="16">DSM 23925</strain>
    </source>
</reference>
<keyword evidence="5 13" id="KW-0444">Lipid biosynthesis</keyword>
<evidence type="ECO:0000256" key="13">
    <source>
        <dbReference type="HAMAP-Rule" id="MF_00409"/>
    </source>
</evidence>
<gene>
    <name evidence="13" type="primary">lpxK</name>
    <name evidence="15" type="ORF">SAMN04487989_10666</name>
</gene>
<dbReference type="GO" id="GO:0005524">
    <property type="term" value="F:ATP binding"/>
    <property type="evidence" value="ECO:0007669"/>
    <property type="project" value="UniProtKB-UniRule"/>
</dbReference>
<evidence type="ECO:0000256" key="8">
    <source>
        <dbReference type="ARBA" id="ARBA00022741"/>
    </source>
</evidence>
<comment type="function">
    <text evidence="1 13">Transfers the gamma-phosphate of ATP to the 4'-position of a tetraacyldisaccharide 1-phosphate intermediate (termed DS-1-P) to form tetraacyldisaccharide 1,4'-bis-phosphate (lipid IVA).</text>
</comment>
<evidence type="ECO:0000256" key="6">
    <source>
        <dbReference type="ARBA" id="ARBA00022556"/>
    </source>
</evidence>
<keyword evidence="10 13" id="KW-0067">ATP-binding</keyword>
<evidence type="ECO:0000256" key="4">
    <source>
        <dbReference type="ARBA" id="ARBA00016436"/>
    </source>
</evidence>
<dbReference type="InterPro" id="IPR003758">
    <property type="entry name" value="LpxK"/>
</dbReference>
<dbReference type="EC" id="2.7.1.130" evidence="3 13"/>
<evidence type="ECO:0000313" key="16">
    <source>
        <dbReference type="Proteomes" id="UP000198705"/>
    </source>
</evidence>
<name>A0A1I5CXD7_9FLAO</name>
<comment type="caution">
    <text evidence="13">Lacks conserved residue(s) required for the propagation of feature annotation.</text>
</comment>
<evidence type="ECO:0000256" key="3">
    <source>
        <dbReference type="ARBA" id="ARBA00012071"/>
    </source>
</evidence>
<dbReference type="AlphaFoldDB" id="A0A1I5CXD7"/>
<dbReference type="GO" id="GO:0009029">
    <property type="term" value="F:lipid-A 4'-kinase activity"/>
    <property type="evidence" value="ECO:0007669"/>
    <property type="project" value="UniProtKB-UniRule"/>
</dbReference>
<dbReference type="SUPFAM" id="SSF52540">
    <property type="entry name" value="P-loop containing nucleoside triphosphate hydrolases"/>
    <property type="match status" value="1"/>
</dbReference>
<keyword evidence="7 13" id="KW-0808">Transferase</keyword>
<evidence type="ECO:0000256" key="7">
    <source>
        <dbReference type="ARBA" id="ARBA00022679"/>
    </source>
</evidence>
<dbReference type="PANTHER" id="PTHR42724:SF1">
    <property type="entry name" value="TETRAACYLDISACCHARIDE 4'-KINASE, MITOCHONDRIAL-RELATED"/>
    <property type="match status" value="1"/>
</dbReference>
<dbReference type="UniPathway" id="UPA00359">
    <property type="reaction ID" value="UER00482"/>
</dbReference>
<comment type="similarity">
    <text evidence="13">Belongs to the LpxK family.</text>
</comment>
<dbReference type="GO" id="GO:0009245">
    <property type="term" value="P:lipid A biosynthetic process"/>
    <property type="evidence" value="ECO:0007669"/>
    <property type="project" value="UniProtKB-UniRule"/>
</dbReference>
<feature type="transmembrane region" description="Helical" evidence="14">
    <location>
        <begin position="20"/>
        <end position="38"/>
    </location>
</feature>
<evidence type="ECO:0000256" key="9">
    <source>
        <dbReference type="ARBA" id="ARBA00022777"/>
    </source>
</evidence>
<comment type="pathway">
    <text evidence="2 13">Glycolipid biosynthesis; lipid IV(A) biosynthesis; lipid IV(A) from (3R)-3-hydroxytetradecanoyl-[acyl-carrier-protein] and UDP-N-acetyl-alpha-D-glucosamine: step 6/6.</text>
</comment>
<evidence type="ECO:0000256" key="10">
    <source>
        <dbReference type="ARBA" id="ARBA00022840"/>
    </source>
</evidence>
<accession>A0A1I5CXD7</accession>
<keyword evidence="9 13" id="KW-0418">Kinase</keyword>
<evidence type="ECO:0000256" key="2">
    <source>
        <dbReference type="ARBA" id="ARBA00004870"/>
    </source>
</evidence>
<comment type="catalytic activity">
    <reaction evidence="13">
        <text>a lipid A disaccharide + ATP = a lipid IVA + ADP + H(+)</text>
        <dbReference type="Rhea" id="RHEA:67840"/>
        <dbReference type="ChEBI" id="CHEBI:15378"/>
        <dbReference type="ChEBI" id="CHEBI:30616"/>
        <dbReference type="ChEBI" id="CHEBI:176343"/>
        <dbReference type="ChEBI" id="CHEBI:176425"/>
        <dbReference type="ChEBI" id="CHEBI:456216"/>
        <dbReference type="EC" id="2.7.1.130"/>
    </reaction>
</comment>
<keyword evidence="14" id="KW-1133">Transmembrane helix</keyword>
<evidence type="ECO:0000313" key="15">
    <source>
        <dbReference type="EMBL" id="SFN91624.1"/>
    </source>
</evidence>
<proteinExistence type="inferred from homology"/>
<dbReference type="HAMAP" id="MF_00409">
    <property type="entry name" value="LpxK"/>
    <property type="match status" value="1"/>
</dbReference>
<keyword evidence="6 13" id="KW-0441">Lipid A biosynthesis</keyword>
<protein>
    <recommendedName>
        <fullName evidence="4 13">Tetraacyldisaccharide 4'-kinase</fullName>
        <ecNumber evidence="3 13">2.7.1.130</ecNumber>
    </recommendedName>
    <alternativeName>
        <fullName evidence="12 13">Lipid A 4'-kinase</fullName>
    </alternativeName>
</protein>
<evidence type="ECO:0000256" key="12">
    <source>
        <dbReference type="ARBA" id="ARBA00029757"/>
    </source>
</evidence>
<evidence type="ECO:0000256" key="1">
    <source>
        <dbReference type="ARBA" id="ARBA00002274"/>
    </source>
</evidence>
<dbReference type="Pfam" id="PF02606">
    <property type="entry name" value="LpxK"/>
    <property type="match status" value="1"/>
</dbReference>
<dbReference type="PANTHER" id="PTHR42724">
    <property type="entry name" value="TETRAACYLDISACCHARIDE 4'-KINASE"/>
    <property type="match status" value="1"/>
</dbReference>
<keyword evidence="11 13" id="KW-0443">Lipid metabolism</keyword>
<keyword evidence="14" id="KW-0472">Membrane</keyword>
<dbReference type="InterPro" id="IPR027417">
    <property type="entry name" value="P-loop_NTPase"/>
</dbReference>
<dbReference type="Proteomes" id="UP000198705">
    <property type="component" value="Unassembled WGS sequence"/>
</dbReference>
<evidence type="ECO:0000256" key="14">
    <source>
        <dbReference type="SAM" id="Phobius"/>
    </source>
</evidence>
<evidence type="ECO:0000256" key="5">
    <source>
        <dbReference type="ARBA" id="ARBA00022516"/>
    </source>
</evidence>
<dbReference type="NCBIfam" id="TIGR00682">
    <property type="entry name" value="lpxK"/>
    <property type="match status" value="1"/>
</dbReference>
<keyword evidence="8 13" id="KW-0547">Nucleotide-binding</keyword>
<dbReference type="GO" id="GO:0009244">
    <property type="term" value="P:lipopolysaccharide core region biosynthetic process"/>
    <property type="evidence" value="ECO:0007669"/>
    <property type="project" value="TreeGrafter"/>
</dbReference>
<keyword evidence="14" id="KW-0812">Transmembrane</keyword>